<keyword evidence="1" id="KW-0812">Transmembrane</keyword>
<dbReference type="PATRIC" id="fig|1203610.3.peg.4038"/>
<dbReference type="Proteomes" id="UP000033035">
    <property type="component" value="Unassembled WGS sequence"/>
</dbReference>
<name>A0A0F5IZ03_9BACT</name>
<organism evidence="2 3">
    <name type="scientific">Parabacteroides gordonii MS-1 = DSM 23371</name>
    <dbReference type="NCBI Taxonomy" id="1203610"/>
    <lineage>
        <taxon>Bacteria</taxon>
        <taxon>Pseudomonadati</taxon>
        <taxon>Bacteroidota</taxon>
        <taxon>Bacteroidia</taxon>
        <taxon>Bacteroidales</taxon>
        <taxon>Tannerellaceae</taxon>
        <taxon>Parabacteroides</taxon>
    </lineage>
</organism>
<dbReference type="AlphaFoldDB" id="A0A0F5IZ03"/>
<evidence type="ECO:0000256" key="1">
    <source>
        <dbReference type="SAM" id="Phobius"/>
    </source>
</evidence>
<dbReference type="HOGENOM" id="CLU_2701430_0_0_10"/>
<accession>A0A0F5IZ03</accession>
<dbReference type="STRING" id="1203610.HMPREF1536_03961"/>
<dbReference type="EMBL" id="AQHW01000020">
    <property type="protein sequence ID" value="KKB50425.1"/>
    <property type="molecule type" value="Genomic_DNA"/>
</dbReference>
<proteinExistence type="predicted"/>
<keyword evidence="1" id="KW-1133">Transmembrane helix</keyword>
<keyword evidence="1" id="KW-0472">Membrane</keyword>
<keyword evidence="3" id="KW-1185">Reference proteome</keyword>
<feature type="transmembrane region" description="Helical" evidence="1">
    <location>
        <begin position="20"/>
        <end position="44"/>
    </location>
</feature>
<evidence type="ECO:0000313" key="2">
    <source>
        <dbReference type="EMBL" id="KKB50425.1"/>
    </source>
</evidence>
<sequence length="73" mass="8764">MIELLFNLKNNWIDKQEYLFLLIDAVLFLLFLIAVLYLFIFAAYSKKRLFILILKQIKNTGTPYCSLPIWKMM</sequence>
<evidence type="ECO:0000313" key="3">
    <source>
        <dbReference type="Proteomes" id="UP000033035"/>
    </source>
</evidence>
<gene>
    <name evidence="2" type="ORF">HMPREF1536_03961</name>
</gene>
<protein>
    <submittedName>
        <fullName evidence="2">Uncharacterized protein</fullName>
    </submittedName>
</protein>
<reference evidence="2 3" key="1">
    <citation type="submission" date="2013-04" db="EMBL/GenBank/DDBJ databases">
        <title>The Genome Sequence of Parabacteroides gordonii DSM 23371.</title>
        <authorList>
            <consortium name="The Broad Institute Genomics Platform"/>
            <person name="Earl A."/>
            <person name="Ward D."/>
            <person name="Feldgarden M."/>
            <person name="Gevers D."/>
            <person name="Martens E."/>
            <person name="Sakamoto M."/>
            <person name="Benno Y."/>
            <person name="Suzuki N."/>
            <person name="Matsunaga N."/>
            <person name="Koshihara K."/>
            <person name="Seki M."/>
            <person name="Komiya H."/>
            <person name="Walker B."/>
            <person name="Young S."/>
            <person name="Zeng Q."/>
            <person name="Gargeya S."/>
            <person name="Fitzgerald M."/>
            <person name="Haas B."/>
            <person name="Abouelleil A."/>
            <person name="Allen A.W."/>
            <person name="Alvarado L."/>
            <person name="Arachchi H.M."/>
            <person name="Berlin A.M."/>
            <person name="Chapman S.B."/>
            <person name="Gainer-Dewar J."/>
            <person name="Goldberg J."/>
            <person name="Griggs A."/>
            <person name="Gujja S."/>
            <person name="Hansen M."/>
            <person name="Howarth C."/>
            <person name="Imamovic A."/>
            <person name="Ireland A."/>
            <person name="Larimer J."/>
            <person name="McCowan C."/>
            <person name="Murphy C."/>
            <person name="Pearson M."/>
            <person name="Poon T.W."/>
            <person name="Priest M."/>
            <person name="Roberts A."/>
            <person name="Saif S."/>
            <person name="Shea T."/>
            <person name="Sisk P."/>
            <person name="Sykes S."/>
            <person name="Wortman J."/>
            <person name="Nusbaum C."/>
            <person name="Birren B."/>
        </authorList>
    </citation>
    <scope>NUCLEOTIDE SEQUENCE [LARGE SCALE GENOMIC DNA]</scope>
    <source>
        <strain evidence="2 3">MS-1</strain>
    </source>
</reference>
<comment type="caution">
    <text evidence="2">The sequence shown here is derived from an EMBL/GenBank/DDBJ whole genome shotgun (WGS) entry which is preliminary data.</text>
</comment>